<gene>
    <name evidence="1" type="ORF">F1559_001742</name>
</gene>
<organism evidence="1 2">
    <name type="scientific">Cyanidiococcus yangmingshanensis</name>
    <dbReference type="NCBI Taxonomy" id="2690220"/>
    <lineage>
        <taxon>Eukaryota</taxon>
        <taxon>Rhodophyta</taxon>
        <taxon>Bangiophyceae</taxon>
        <taxon>Cyanidiales</taxon>
        <taxon>Cyanidiaceae</taxon>
        <taxon>Cyanidiococcus</taxon>
    </lineage>
</organism>
<comment type="caution">
    <text evidence="1">The sequence shown here is derived from an EMBL/GenBank/DDBJ whole genome shotgun (WGS) entry which is preliminary data.</text>
</comment>
<proteinExistence type="predicted"/>
<dbReference type="AlphaFoldDB" id="A0A7J7IMJ1"/>
<accession>A0A7J7IMJ1</accession>
<dbReference type="Proteomes" id="UP000530660">
    <property type="component" value="Unassembled WGS sequence"/>
</dbReference>
<evidence type="ECO:0000313" key="1">
    <source>
        <dbReference type="EMBL" id="KAF6003521.1"/>
    </source>
</evidence>
<evidence type="ECO:0000313" key="2">
    <source>
        <dbReference type="Proteomes" id="UP000530660"/>
    </source>
</evidence>
<reference evidence="1 2" key="1">
    <citation type="journal article" date="2020" name="J. Phycol.">
        <title>Comparative genome analysis reveals Cyanidiococcus gen. nov., a new extremophilic red algal genus sister to Cyanidioschyzon (Cyanidioschyzonaceae, Rhodophyta).</title>
        <authorList>
            <person name="Liu S.-L."/>
            <person name="Chiang Y.-R."/>
            <person name="Yoon H.S."/>
            <person name="Fu H.-Y."/>
        </authorList>
    </citation>
    <scope>NUCLEOTIDE SEQUENCE [LARGE SCALE GENOMIC DNA]</scope>
    <source>
        <strain evidence="1 2">THAL066</strain>
    </source>
</reference>
<sequence>MKRGLSVRCFLDAACRDKKSLTWGDVLKTFRFIEVPNLFVRSFIELIPPKLKASFDRPFTSESRAAEPVHEPCASLNLDPNSIDRILGSHPDQNRNMFVAVQDPYTYVLHSQERLFLKLAV</sequence>
<name>A0A7J7IMJ1_9RHOD</name>
<protein>
    <submittedName>
        <fullName evidence="1">Uncharacterized protein</fullName>
    </submittedName>
</protein>
<dbReference type="EMBL" id="VWRR01000006">
    <property type="protein sequence ID" value="KAF6003521.1"/>
    <property type="molecule type" value="Genomic_DNA"/>
</dbReference>
<keyword evidence="2" id="KW-1185">Reference proteome</keyword>